<reference evidence="2" key="4">
    <citation type="submission" date="2019-03" db="UniProtKB">
        <authorList>
            <consortium name="EnsemblPlants"/>
        </authorList>
    </citation>
    <scope>IDENTIFICATION</scope>
</reference>
<protein>
    <submittedName>
        <fullName evidence="2">Uncharacterized protein</fullName>
    </submittedName>
</protein>
<evidence type="ECO:0000313" key="3">
    <source>
        <dbReference type="Proteomes" id="UP000015105"/>
    </source>
</evidence>
<dbReference type="Proteomes" id="UP000015105">
    <property type="component" value="Chromosome 7D"/>
</dbReference>
<name>A0A453SFW8_AEGTS</name>
<reference evidence="3" key="2">
    <citation type="journal article" date="2017" name="Nat. Plants">
        <title>The Aegilops tauschii genome reveals multiple impacts of transposons.</title>
        <authorList>
            <person name="Zhao G."/>
            <person name="Zou C."/>
            <person name="Li K."/>
            <person name="Wang K."/>
            <person name="Li T."/>
            <person name="Gao L."/>
            <person name="Zhang X."/>
            <person name="Wang H."/>
            <person name="Yang Z."/>
            <person name="Liu X."/>
            <person name="Jiang W."/>
            <person name="Mao L."/>
            <person name="Kong X."/>
            <person name="Jiao Y."/>
            <person name="Jia J."/>
        </authorList>
    </citation>
    <scope>NUCLEOTIDE SEQUENCE [LARGE SCALE GENOMIC DNA]</scope>
    <source>
        <strain evidence="3">cv. AL8/78</strain>
    </source>
</reference>
<reference evidence="2" key="5">
    <citation type="journal article" date="2021" name="G3 (Bethesda)">
        <title>Aegilops tauschii genome assembly Aet v5.0 features greater sequence contiguity and improved annotation.</title>
        <authorList>
            <person name="Wang L."/>
            <person name="Zhu T."/>
            <person name="Rodriguez J.C."/>
            <person name="Deal K.R."/>
            <person name="Dubcovsky J."/>
            <person name="McGuire P.E."/>
            <person name="Lux T."/>
            <person name="Spannagl M."/>
            <person name="Mayer K.F.X."/>
            <person name="Baldrich P."/>
            <person name="Meyers B.C."/>
            <person name="Huo N."/>
            <person name="Gu Y.Q."/>
            <person name="Zhou H."/>
            <person name="Devos K.M."/>
            <person name="Bennetzen J.L."/>
            <person name="Unver T."/>
            <person name="Budak H."/>
            <person name="Gulick P.J."/>
            <person name="Galiba G."/>
            <person name="Kalapos B."/>
            <person name="Nelson D.R."/>
            <person name="Li P."/>
            <person name="You F.M."/>
            <person name="Luo M.C."/>
            <person name="Dvorak J."/>
        </authorList>
    </citation>
    <scope>NUCLEOTIDE SEQUENCE [LARGE SCALE GENOMIC DNA]</scope>
    <source>
        <strain evidence="2">cv. AL8/78</strain>
    </source>
</reference>
<organism evidence="2 3">
    <name type="scientific">Aegilops tauschii subsp. strangulata</name>
    <name type="common">Goatgrass</name>
    <dbReference type="NCBI Taxonomy" id="200361"/>
    <lineage>
        <taxon>Eukaryota</taxon>
        <taxon>Viridiplantae</taxon>
        <taxon>Streptophyta</taxon>
        <taxon>Embryophyta</taxon>
        <taxon>Tracheophyta</taxon>
        <taxon>Spermatophyta</taxon>
        <taxon>Magnoliopsida</taxon>
        <taxon>Liliopsida</taxon>
        <taxon>Poales</taxon>
        <taxon>Poaceae</taxon>
        <taxon>BOP clade</taxon>
        <taxon>Pooideae</taxon>
        <taxon>Triticodae</taxon>
        <taxon>Triticeae</taxon>
        <taxon>Triticinae</taxon>
        <taxon>Aegilops</taxon>
    </lineage>
</organism>
<evidence type="ECO:0000256" key="1">
    <source>
        <dbReference type="SAM" id="SignalP"/>
    </source>
</evidence>
<sequence>FWHDVLFALITFKVKALAEGFILDTCTVLLAEDVIQPLTVDLRMSNFFLYTTLNHLQH</sequence>
<reference evidence="3" key="1">
    <citation type="journal article" date="2014" name="Science">
        <title>Ancient hybridizations among the ancestral genomes of bread wheat.</title>
        <authorList>
            <consortium name="International Wheat Genome Sequencing Consortium,"/>
            <person name="Marcussen T."/>
            <person name="Sandve S.R."/>
            <person name="Heier L."/>
            <person name="Spannagl M."/>
            <person name="Pfeifer M."/>
            <person name="Jakobsen K.S."/>
            <person name="Wulff B.B."/>
            <person name="Steuernagel B."/>
            <person name="Mayer K.F."/>
            <person name="Olsen O.A."/>
        </authorList>
    </citation>
    <scope>NUCLEOTIDE SEQUENCE [LARGE SCALE GENOMIC DNA]</scope>
    <source>
        <strain evidence="3">cv. AL8/78</strain>
    </source>
</reference>
<keyword evidence="3" id="KW-1185">Reference proteome</keyword>
<evidence type="ECO:0000313" key="2">
    <source>
        <dbReference type="EnsemblPlants" id="AET7Gv20932700.26"/>
    </source>
</evidence>
<reference evidence="2" key="3">
    <citation type="journal article" date="2017" name="Nature">
        <title>Genome sequence of the progenitor of the wheat D genome Aegilops tauschii.</title>
        <authorList>
            <person name="Luo M.C."/>
            <person name="Gu Y.Q."/>
            <person name="Puiu D."/>
            <person name="Wang H."/>
            <person name="Twardziok S.O."/>
            <person name="Deal K.R."/>
            <person name="Huo N."/>
            <person name="Zhu T."/>
            <person name="Wang L."/>
            <person name="Wang Y."/>
            <person name="McGuire P.E."/>
            <person name="Liu S."/>
            <person name="Long H."/>
            <person name="Ramasamy R.K."/>
            <person name="Rodriguez J.C."/>
            <person name="Van S.L."/>
            <person name="Yuan L."/>
            <person name="Wang Z."/>
            <person name="Xia Z."/>
            <person name="Xiao L."/>
            <person name="Anderson O.D."/>
            <person name="Ouyang S."/>
            <person name="Liang Y."/>
            <person name="Zimin A.V."/>
            <person name="Pertea G."/>
            <person name="Qi P."/>
            <person name="Bennetzen J.L."/>
            <person name="Dai X."/>
            <person name="Dawson M.W."/>
            <person name="Muller H.G."/>
            <person name="Kugler K."/>
            <person name="Rivarola-Duarte L."/>
            <person name="Spannagl M."/>
            <person name="Mayer K.F.X."/>
            <person name="Lu F.H."/>
            <person name="Bevan M.W."/>
            <person name="Leroy P."/>
            <person name="Li P."/>
            <person name="You F.M."/>
            <person name="Sun Q."/>
            <person name="Liu Z."/>
            <person name="Lyons E."/>
            <person name="Wicker T."/>
            <person name="Salzberg S.L."/>
            <person name="Devos K.M."/>
            <person name="Dvorak J."/>
        </authorList>
    </citation>
    <scope>NUCLEOTIDE SEQUENCE [LARGE SCALE GENOMIC DNA]</scope>
    <source>
        <strain evidence="2">cv. AL8/78</strain>
    </source>
</reference>
<accession>A0A453SFW8</accession>
<proteinExistence type="predicted"/>
<dbReference type="AlphaFoldDB" id="A0A453SFW8"/>
<feature type="chain" id="PRO_5019319436" evidence="1">
    <location>
        <begin position="19"/>
        <end position="58"/>
    </location>
</feature>
<dbReference type="EnsemblPlants" id="AET7Gv20932700.26">
    <property type="protein sequence ID" value="AET7Gv20932700.26"/>
    <property type="gene ID" value="AET7Gv20932700"/>
</dbReference>
<keyword evidence="1" id="KW-0732">Signal</keyword>
<feature type="signal peptide" evidence="1">
    <location>
        <begin position="1"/>
        <end position="18"/>
    </location>
</feature>
<dbReference type="Gramene" id="AET7Gv20932700.26">
    <property type="protein sequence ID" value="AET7Gv20932700.26"/>
    <property type="gene ID" value="AET7Gv20932700"/>
</dbReference>